<dbReference type="SUPFAM" id="SSF101874">
    <property type="entry name" value="YceI-like"/>
    <property type="match status" value="1"/>
</dbReference>
<dbReference type="PANTHER" id="PTHR34406:SF1">
    <property type="entry name" value="PROTEIN YCEI"/>
    <property type="match status" value="1"/>
</dbReference>
<dbReference type="EMBL" id="RPFW01000008">
    <property type="protein sequence ID" value="TVZ00850.1"/>
    <property type="molecule type" value="Genomic_DNA"/>
</dbReference>
<proteinExistence type="inferred from homology"/>
<feature type="domain" description="Lipid/polyisoprenoid-binding YceI-like" evidence="3">
    <location>
        <begin position="32"/>
        <end position="196"/>
    </location>
</feature>
<reference evidence="4 5" key="1">
    <citation type="submission" date="2018-11" db="EMBL/GenBank/DDBJ databases">
        <title>Trebonia kvetii gen.nov., sp.nov., a novel acidophilic actinobacterium, and proposal of the new actinobacterial family Treboniaceae fam. nov.</title>
        <authorList>
            <person name="Rapoport D."/>
            <person name="Sagova-Mareckova M."/>
            <person name="Sedlacek I."/>
            <person name="Provaznik J."/>
            <person name="Kralova S."/>
            <person name="Pavlinic D."/>
            <person name="Benes V."/>
            <person name="Kopecky J."/>
        </authorList>
    </citation>
    <scope>NUCLEOTIDE SEQUENCE [LARGE SCALE GENOMIC DNA]</scope>
    <source>
        <strain evidence="4 5">15Tr583</strain>
    </source>
</reference>
<dbReference type="InterPro" id="IPR007372">
    <property type="entry name" value="Lipid/polyisoprenoid-bd_YceI"/>
</dbReference>
<dbReference type="Gene3D" id="2.40.128.110">
    <property type="entry name" value="Lipid/polyisoprenoid-binding, YceI-like"/>
    <property type="match status" value="1"/>
</dbReference>
<dbReference type="AlphaFoldDB" id="A0A6P2BPG8"/>
<evidence type="ECO:0000313" key="4">
    <source>
        <dbReference type="EMBL" id="TVZ00850.1"/>
    </source>
</evidence>
<dbReference type="SMART" id="SM00867">
    <property type="entry name" value="YceI"/>
    <property type="match status" value="1"/>
</dbReference>
<evidence type="ECO:0000259" key="3">
    <source>
        <dbReference type="SMART" id="SM00867"/>
    </source>
</evidence>
<organism evidence="4 5">
    <name type="scientific">Trebonia kvetii</name>
    <dbReference type="NCBI Taxonomy" id="2480626"/>
    <lineage>
        <taxon>Bacteria</taxon>
        <taxon>Bacillati</taxon>
        <taxon>Actinomycetota</taxon>
        <taxon>Actinomycetes</taxon>
        <taxon>Streptosporangiales</taxon>
        <taxon>Treboniaceae</taxon>
        <taxon>Trebonia</taxon>
    </lineage>
</organism>
<gene>
    <name evidence="4" type="ORF">EAS64_36510</name>
</gene>
<evidence type="ECO:0000256" key="1">
    <source>
        <dbReference type="ARBA" id="ARBA00008812"/>
    </source>
</evidence>
<dbReference type="OrthoDB" id="9811006at2"/>
<comment type="similarity">
    <text evidence="1">Belongs to the UPF0312 family.</text>
</comment>
<dbReference type="Proteomes" id="UP000460272">
    <property type="component" value="Unassembled WGS sequence"/>
</dbReference>
<comment type="caution">
    <text evidence="4">The sequence shown here is derived from an EMBL/GenBank/DDBJ whole genome shotgun (WGS) entry which is preliminary data.</text>
</comment>
<sequence>MPGRGGETDDEVMNETHSPLASGVTATPPAGRYRIDTKRSTITISTRHLFGIGPVRATLALRDGRIQVNDPPAGSAVRASAAAVSFRSGNDARDAAVLSPRLLDAATYPSLTFISTALERESASDAFPEGRWLLRGELEVRGVGRLVEAAIATVSAHGGTLHATARLRVDRYDFGITAYRGLAARWLTVDLDIIAEIDPHTATEEA</sequence>
<protein>
    <submittedName>
        <fullName evidence="4">YceI family protein</fullName>
    </submittedName>
</protein>
<name>A0A6P2BPG8_9ACTN</name>
<accession>A0A6P2BPG8</accession>
<dbReference type="InterPro" id="IPR036761">
    <property type="entry name" value="TTHA0802/YceI-like_sf"/>
</dbReference>
<evidence type="ECO:0000313" key="5">
    <source>
        <dbReference type="Proteomes" id="UP000460272"/>
    </source>
</evidence>
<dbReference type="Pfam" id="PF04264">
    <property type="entry name" value="YceI"/>
    <property type="match status" value="1"/>
</dbReference>
<dbReference type="PANTHER" id="PTHR34406">
    <property type="entry name" value="PROTEIN YCEI"/>
    <property type="match status" value="1"/>
</dbReference>
<keyword evidence="5" id="KW-1185">Reference proteome</keyword>
<evidence type="ECO:0000256" key="2">
    <source>
        <dbReference type="SAM" id="MobiDB-lite"/>
    </source>
</evidence>
<feature type="region of interest" description="Disordered" evidence="2">
    <location>
        <begin position="1"/>
        <end position="31"/>
    </location>
</feature>